<proteinExistence type="predicted"/>
<protein>
    <submittedName>
        <fullName evidence="11">Ferredoxin-NADP reductase</fullName>
    </submittedName>
</protein>
<keyword evidence="5" id="KW-0479">Metal-binding</keyword>
<dbReference type="InterPro" id="IPR039261">
    <property type="entry name" value="FNR_nucleotide-bd"/>
</dbReference>
<accession>A0A1H6B707</accession>
<dbReference type="InterPro" id="IPR050415">
    <property type="entry name" value="MRET"/>
</dbReference>
<keyword evidence="12" id="KW-1185">Reference proteome</keyword>
<dbReference type="GO" id="GO:0051537">
    <property type="term" value="F:2 iron, 2 sulfur cluster binding"/>
    <property type="evidence" value="ECO:0007669"/>
    <property type="project" value="UniProtKB-KW"/>
</dbReference>
<dbReference type="PROSITE" id="PS51384">
    <property type="entry name" value="FAD_FR"/>
    <property type="match status" value="1"/>
</dbReference>
<sequence length="316" mass="34652">MSTDSIRVRVSGIEQVSPLIREFTLEAIDGEFLAFSPGSHVVVEMPAEPRPHRNAYSLLSDPRDSGCYRIAVRLQEQSRGGSVYMHESVKVGDELSITPPANLFAPNWNAGKHLLLAGGVGITPFMAYLPELKRRGADFELHYLYRGSSTGAYREQLKAELGEQCFLYDSEAGQRCALGELLADQPRGTHVYICGPEELIAGVREVTEELGWPASHVHFEAFAAPQPGKPFEVELSRSGRTVKVDGETTLLEALEDAEVDVPHLCRGGVCGQCVTRVLSGDIEHRDEFLSAAEREQGDCIMPCVSRASGKRLVIDL</sequence>
<dbReference type="PROSITE" id="PS00197">
    <property type="entry name" value="2FE2S_FER_1"/>
    <property type="match status" value="1"/>
</dbReference>
<dbReference type="GO" id="GO:0016491">
    <property type="term" value="F:oxidoreductase activity"/>
    <property type="evidence" value="ECO:0007669"/>
    <property type="project" value="UniProtKB-KW"/>
</dbReference>
<keyword evidence="6" id="KW-0560">Oxidoreductase</keyword>
<dbReference type="InterPro" id="IPR017927">
    <property type="entry name" value="FAD-bd_FR_type"/>
</dbReference>
<dbReference type="InterPro" id="IPR006058">
    <property type="entry name" value="2Fe2S_fd_BS"/>
</dbReference>
<evidence type="ECO:0000256" key="4">
    <source>
        <dbReference type="ARBA" id="ARBA00022714"/>
    </source>
</evidence>
<dbReference type="Proteomes" id="UP000236745">
    <property type="component" value="Unassembled WGS sequence"/>
</dbReference>
<organism evidence="11 12">
    <name type="scientific">Marinobacterium lutimaris</name>
    <dbReference type="NCBI Taxonomy" id="568106"/>
    <lineage>
        <taxon>Bacteria</taxon>
        <taxon>Pseudomonadati</taxon>
        <taxon>Pseudomonadota</taxon>
        <taxon>Gammaproteobacteria</taxon>
        <taxon>Oceanospirillales</taxon>
        <taxon>Oceanospirillaceae</taxon>
        <taxon>Marinobacterium</taxon>
    </lineage>
</organism>
<dbReference type="Gene3D" id="2.40.30.10">
    <property type="entry name" value="Translation factors"/>
    <property type="match status" value="1"/>
</dbReference>
<dbReference type="OrthoDB" id="4258484at2"/>
<dbReference type="InterPro" id="IPR036010">
    <property type="entry name" value="2Fe-2S_ferredoxin-like_sf"/>
</dbReference>
<dbReference type="Pfam" id="PF22290">
    <property type="entry name" value="DmmA-like_N"/>
    <property type="match status" value="1"/>
</dbReference>
<dbReference type="SUPFAM" id="SSF54292">
    <property type="entry name" value="2Fe-2S ferredoxin-like"/>
    <property type="match status" value="1"/>
</dbReference>
<evidence type="ECO:0000259" key="10">
    <source>
        <dbReference type="PROSITE" id="PS51384"/>
    </source>
</evidence>
<evidence type="ECO:0000256" key="5">
    <source>
        <dbReference type="ARBA" id="ARBA00022723"/>
    </source>
</evidence>
<dbReference type="CDD" id="cd06185">
    <property type="entry name" value="PDR_like"/>
    <property type="match status" value="1"/>
</dbReference>
<dbReference type="GO" id="GO:0046872">
    <property type="term" value="F:metal ion binding"/>
    <property type="evidence" value="ECO:0007669"/>
    <property type="project" value="UniProtKB-KW"/>
</dbReference>
<dbReference type="InterPro" id="IPR001041">
    <property type="entry name" value="2Fe-2S_ferredoxin-type"/>
</dbReference>
<reference evidence="11 12" key="1">
    <citation type="submission" date="2016-10" db="EMBL/GenBank/DDBJ databases">
        <authorList>
            <person name="de Groot N.N."/>
        </authorList>
    </citation>
    <scope>NUCLEOTIDE SEQUENCE [LARGE SCALE GENOMIC DNA]</scope>
    <source>
        <strain evidence="11 12">DSM 22012</strain>
    </source>
</reference>
<evidence type="ECO:0000256" key="7">
    <source>
        <dbReference type="ARBA" id="ARBA00023004"/>
    </source>
</evidence>
<dbReference type="PANTHER" id="PTHR47354:SF1">
    <property type="entry name" value="CARNITINE MONOOXYGENASE REDUCTASE SUBUNIT"/>
    <property type="match status" value="1"/>
</dbReference>
<dbReference type="Gene3D" id="3.10.20.30">
    <property type="match status" value="1"/>
</dbReference>
<evidence type="ECO:0000256" key="6">
    <source>
        <dbReference type="ARBA" id="ARBA00023002"/>
    </source>
</evidence>
<keyword evidence="3" id="KW-0288">FMN</keyword>
<dbReference type="AlphaFoldDB" id="A0A1H6B707"/>
<evidence type="ECO:0000256" key="2">
    <source>
        <dbReference type="ARBA" id="ARBA00022630"/>
    </source>
</evidence>
<keyword evidence="7" id="KW-0408">Iron</keyword>
<dbReference type="EMBL" id="FNVQ01000002">
    <property type="protein sequence ID" value="SEG56643.1"/>
    <property type="molecule type" value="Genomic_DNA"/>
</dbReference>
<keyword evidence="8" id="KW-0411">Iron-sulfur</keyword>
<feature type="domain" description="2Fe-2S ferredoxin-type" evidence="9">
    <location>
        <begin position="231"/>
        <end position="316"/>
    </location>
</feature>
<dbReference type="InterPro" id="IPR054582">
    <property type="entry name" value="DmmA-like_N"/>
</dbReference>
<keyword evidence="2" id="KW-0285">Flavoprotein</keyword>
<gene>
    <name evidence="11" type="ORF">SAMN05444390_102450</name>
</gene>
<evidence type="ECO:0000256" key="8">
    <source>
        <dbReference type="ARBA" id="ARBA00023014"/>
    </source>
</evidence>
<dbReference type="PRINTS" id="PR00409">
    <property type="entry name" value="PHDIOXRDTASE"/>
</dbReference>
<dbReference type="InterPro" id="IPR012675">
    <property type="entry name" value="Beta-grasp_dom_sf"/>
</dbReference>
<evidence type="ECO:0000313" key="11">
    <source>
        <dbReference type="EMBL" id="SEG56643.1"/>
    </source>
</evidence>
<name>A0A1H6B707_9GAMM</name>
<feature type="domain" description="FAD-binding FR-type" evidence="10">
    <location>
        <begin position="3"/>
        <end position="107"/>
    </location>
</feature>
<dbReference type="InterPro" id="IPR017938">
    <property type="entry name" value="Riboflavin_synthase-like_b-brl"/>
</dbReference>
<comment type="cofactor">
    <cofactor evidence="1">
        <name>FMN</name>
        <dbReference type="ChEBI" id="CHEBI:58210"/>
    </cofactor>
</comment>
<evidence type="ECO:0000256" key="1">
    <source>
        <dbReference type="ARBA" id="ARBA00001917"/>
    </source>
</evidence>
<evidence type="ECO:0000313" key="12">
    <source>
        <dbReference type="Proteomes" id="UP000236745"/>
    </source>
</evidence>
<dbReference type="Pfam" id="PF00111">
    <property type="entry name" value="Fer2"/>
    <property type="match status" value="1"/>
</dbReference>
<evidence type="ECO:0000256" key="3">
    <source>
        <dbReference type="ARBA" id="ARBA00022643"/>
    </source>
</evidence>
<dbReference type="Gene3D" id="3.40.50.80">
    <property type="entry name" value="Nucleotide-binding domain of ferredoxin-NADP reductase (FNR) module"/>
    <property type="match status" value="1"/>
</dbReference>
<evidence type="ECO:0000259" key="9">
    <source>
        <dbReference type="PROSITE" id="PS51085"/>
    </source>
</evidence>
<dbReference type="CDD" id="cd00207">
    <property type="entry name" value="fer2"/>
    <property type="match status" value="1"/>
</dbReference>
<dbReference type="PANTHER" id="PTHR47354">
    <property type="entry name" value="NADH OXIDOREDUCTASE HCR"/>
    <property type="match status" value="1"/>
</dbReference>
<dbReference type="SUPFAM" id="SSF63380">
    <property type="entry name" value="Riboflavin synthase domain-like"/>
    <property type="match status" value="1"/>
</dbReference>
<dbReference type="SUPFAM" id="SSF52343">
    <property type="entry name" value="Ferredoxin reductase-like, C-terminal NADP-linked domain"/>
    <property type="match status" value="1"/>
</dbReference>
<dbReference type="PROSITE" id="PS51085">
    <property type="entry name" value="2FE2S_FER_2"/>
    <property type="match status" value="1"/>
</dbReference>
<dbReference type="RefSeq" id="WP_104003552.1">
    <property type="nucleotide sequence ID" value="NZ_FNVQ01000002.1"/>
</dbReference>
<keyword evidence="4" id="KW-0001">2Fe-2S</keyword>